<dbReference type="Pfam" id="PF05773">
    <property type="entry name" value="RWD"/>
    <property type="match status" value="1"/>
</dbReference>
<dbReference type="SUPFAM" id="SSF54495">
    <property type="entry name" value="UBC-like"/>
    <property type="match status" value="1"/>
</dbReference>
<feature type="region of interest" description="Disordered" evidence="5">
    <location>
        <begin position="160"/>
        <end position="192"/>
    </location>
</feature>
<dbReference type="SUPFAM" id="SSF55144">
    <property type="entry name" value="LigT-like"/>
    <property type="match status" value="1"/>
</dbReference>
<evidence type="ECO:0000313" key="8">
    <source>
        <dbReference type="EMBL" id="CAH1272946.1"/>
    </source>
</evidence>
<dbReference type="InterPro" id="IPR006575">
    <property type="entry name" value="RWD_dom"/>
</dbReference>
<dbReference type="InterPro" id="IPR000571">
    <property type="entry name" value="Znf_CCCH"/>
</dbReference>
<feature type="domain" description="C3H1-type" evidence="7">
    <location>
        <begin position="128"/>
        <end position="155"/>
    </location>
</feature>
<sequence length="565" mass="63593">MRYFLLNILLICPLRSLLVDASQFCRNEEFQEWRERLILTSMAGAVCEQENSERYPKEAPTIHVSSSEACNVADADRAVLAAHLEGVAKASVGEAMLHTLITEAKEFAASHVKDISRSPTKTKTSAPDDTKPVCTFFLEGKCRFGDNCFNRHPRTDATSKVARGVSEIKLQDRESPEESRESERKGKKKPPMRTALDVINRIQWDEDLPSKNFVIGYLDRFTGVQERPFDDFTWGDLSDAEIDDLAIPQHRIQYFKYHDEKVWDKNERLDNVFGSTGSDVTIHDVLQRYKKEDESLTVQEKEEGVQAVEEGPQEDEENSSDDDDVVATQTVTTPWKGQRLQKLKDANKNTPRKSKQTSFDRPNFFVAVRITDPDILSVAKEFQTCIFARSPVLDAALAPVEKLHVTLCTLRLGSQTELDAARRVLRDLKRETARLLPPTLVLKFRGVETFNNRVLFAAPEDNPSFRALAARVTSRLRDAGLNMAGSHDDYTPHLTLLNLSRSLCKEMVACGALSAEGVDPALYDRFAAREFGAQAVEELHLCPMGSTRHDGFYQCAASVALFEEN</sequence>
<keyword evidence="2 4" id="KW-0863">Zinc-finger</keyword>
<feature type="region of interest" description="Disordered" evidence="5">
    <location>
        <begin position="337"/>
        <end position="357"/>
    </location>
</feature>
<dbReference type="Pfam" id="PF10469">
    <property type="entry name" value="AKAP7_NLS"/>
    <property type="match status" value="1"/>
</dbReference>
<keyword evidence="6" id="KW-0732">Signal</keyword>
<evidence type="ECO:0000256" key="4">
    <source>
        <dbReference type="PROSITE-ProRule" id="PRU00723"/>
    </source>
</evidence>
<dbReference type="InterPro" id="IPR036855">
    <property type="entry name" value="Znf_CCCH_sf"/>
</dbReference>
<evidence type="ECO:0000256" key="5">
    <source>
        <dbReference type="SAM" id="MobiDB-lite"/>
    </source>
</evidence>
<feature type="chain" id="PRO_5035423501" evidence="6">
    <location>
        <begin position="22"/>
        <end position="565"/>
    </location>
</feature>
<evidence type="ECO:0000256" key="6">
    <source>
        <dbReference type="SAM" id="SignalP"/>
    </source>
</evidence>
<dbReference type="Proteomes" id="UP000838412">
    <property type="component" value="Chromosome 9"/>
</dbReference>
<accession>A0A8K0AEF0</accession>
<evidence type="ECO:0000256" key="2">
    <source>
        <dbReference type="ARBA" id="ARBA00022771"/>
    </source>
</evidence>
<evidence type="ECO:0000259" key="7">
    <source>
        <dbReference type="PROSITE" id="PS50103"/>
    </source>
</evidence>
<dbReference type="Gene3D" id="3.90.1140.10">
    <property type="entry name" value="Cyclic phosphodiesterase"/>
    <property type="match status" value="1"/>
</dbReference>
<dbReference type="AlphaFoldDB" id="A0A8K0AEF0"/>
<dbReference type="EMBL" id="OV696694">
    <property type="protein sequence ID" value="CAH1272946.1"/>
    <property type="molecule type" value="Genomic_DNA"/>
</dbReference>
<protein>
    <submittedName>
        <fullName evidence="8">LENG9 protein</fullName>
    </submittedName>
</protein>
<feature type="signal peptide" evidence="6">
    <location>
        <begin position="1"/>
        <end position="21"/>
    </location>
</feature>
<dbReference type="OrthoDB" id="10263155at2759"/>
<dbReference type="SUPFAM" id="SSF90229">
    <property type="entry name" value="CCCH zinc finger"/>
    <property type="match status" value="1"/>
</dbReference>
<dbReference type="SMART" id="SM00356">
    <property type="entry name" value="ZnF_C3H1"/>
    <property type="match status" value="1"/>
</dbReference>
<dbReference type="InterPro" id="IPR040459">
    <property type="entry name" value="MJ1316"/>
</dbReference>
<reference evidence="8" key="1">
    <citation type="submission" date="2022-01" db="EMBL/GenBank/DDBJ databases">
        <authorList>
            <person name="Braso-Vives M."/>
        </authorList>
    </citation>
    <scope>NUCLEOTIDE SEQUENCE</scope>
</reference>
<dbReference type="Pfam" id="PF04457">
    <property type="entry name" value="MJ1316"/>
    <property type="match status" value="1"/>
</dbReference>
<proteinExistence type="predicted"/>
<feature type="compositionally biased region" description="Basic and acidic residues" evidence="5">
    <location>
        <begin position="293"/>
        <end position="304"/>
    </location>
</feature>
<dbReference type="InterPro" id="IPR009097">
    <property type="entry name" value="Cyclic_Pdiesterase"/>
</dbReference>
<evidence type="ECO:0000256" key="1">
    <source>
        <dbReference type="ARBA" id="ARBA00022723"/>
    </source>
</evidence>
<name>A0A8K0AEF0_BRALA</name>
<organism evidence="8 9">
    <name type="scientific">Branchiostoma lanceolatum</name>
    <name type="common">Common lancelet</name>
    <name type="synonym">Amphioxus lanceolatum</name>
    <dbReference type="NCBI Taxonomy" id="7740"/>
    <lineage>
        <taxon>Eukaryota</taxon>
        <taxon>Metazoa</taxon>
        <taxon>Chordata</taxon>
        <taxon>Cephalochordata</taxon>
        <taxon>Leptocardii</taxon>
        <taxon>Amphioxiformes</taxon>
        <taxon>Branchiostomatidae</taxon>
        <taxon>Branchiostoma</taxon>
    </lineage>
</organism>
<gene>
    <name evidence="8" type="primary">LENG9</name>
    <name evidence="8" type="ORF">BLAG_LOCUS24446</name>
</gene>
<dbReference type="InterPro" id="IPR042653">
    <property type="entry name" value="Leng9"/>
</dbReference>
<feature type="region of interest" description="Disordered" evidence="5">
    <location>
        <begin position="293"/>
        <end position="325"/>
    </location>
</feature>
<feature type="zinc finger region" description="C3H1-type" evidence="4">
    <location>
        <begin position="128"/>
        <end position="155"/>
    </location>
</feature>
<dbReference type="Pfam" id="PF18044">
    <property type="entry name" value="zf-CCCH_4"/>
    <property type="match status" value="1"/>
</dbReference>
<keyword evidence="1 4" id="KW-0479">Metal-binding</keyword>
<dbReference type="InterPro" id="IPR016135">
    <property type="entry name" value="UBQ-conjugating_enzyme/RWD"/>
</dbReference>
<dbReference type="PANTHER" id="PTHR46729">
    <property type="entry name" value="LEUKOCYTE RECEPTOR CLUSTER MEMBER 9"/>
    <property type="match status" value="1"/>
</dbReference>
<dbReference type="Gene3D" id="3.10.110.10">
    <property type="entry name" value="Ubiquitin Conjugating Enzyme"/>
    <property type="match status" value="1"/>
</dbReference>
<dbReference type="PROSITE" id="PS50103">
    <property type="entry name" value="ZF_C3H1"/>
    <property type="match status" value="1"/>
</dbReference>
<keyword evidence="3 4" id="KW-0862">Zinc</keyword>
<dbReference type="InterPro" id="IPR019510">
    <property type="entry name" value="AKAP7-like_phosphoesterase"/>
</dbReference>
<evidence type="ECO:0000256" key="3">
    <source>
        <dbReference type="ARBA" id="ARBA00022833"/>
    </source>
</evidence>
<dbReference type="PANTHER" id="PTHR46729:SF1">
    <property type="entry name" value="LEUKOCYTE RECEPTOR CLUSTER MEMBER 9"/>
    <property type="match status" value="1"/>
</dbReference>
<feature type="compositionally biased region" description="Basic and acidic residues" evidence="5">
    <location>
        <begin position="169"/>
        <end position="184"/>
    </location>
</feature>
<evidence type="ECO:0000313" key="9">
    <source>
        <dbReference type="Proteomes" id="UP000838412"/>
    </source>
</evidence>
<keyword evidence="9" id="KW-1185">Reference proteome</keyword>
<feature type="compositionally biased region" description="Acidic residues" evidence="5">
    <location>
        <begin position="311"/>
        <end position="325"/>
    </location>
</feature>
<dbReference type="Gene3D" id="4.10.1000.10">
    <property type="entry name" value="Zinc finger, CCCH-type"/>
    <property type="match status" value="1"/>
</dbReference>
<dbReference type="GO" id="GO:0008270">
    <property type="term" value="F:zinc ion binding"/>
    <property type="evidence" value="ECO:0007669"/>
    <property type="project" value="UniProtKB-KW"/>
</dbReference>
<dbReference type="InterPro" id="IPR041367">
    <property type="entry name" value="Znf-CCCH_4"/>
</dbReference>